<feature type="region of interest" description="Disordered" evidence="2">
    <location>
        <begin position="297"/>
        <end position="360"/>
    </location>
</feature>
<proteinExistence type="predicted"/>
<dbReference type="Proteomes" id="UP001151699">
    <property type="component" value="Chromosome B"/>
</dbReference>
<feature type="compositionally biased region" description="Low complexity" evidence="2">
    <location>
        <begin position="334"/>
        <end position="347"/>
    </location>
</feature>
<comment type="caution">
    <text evidence="3">The sequence shown here is derived from an EMBL/GenBank/DDBJ whole genome shotgun (WGS) entry which is preliminary data.</text>
</comment>
<feature type="coiled-coil region" evidence="1">
    <location>
        <begin position="72"/>
        <end position="99"/>
    </location>
</feature>
<gene>
    <name evidence="3" type="ORF">Bhyg_07851</name>
</gene>
<evidence type="ECO:0000313" key="3">
    <source>
        <dbReference type="EMBL" id="KAJ6642895.1"/>
    </source>
</evidence>
<organism evidence="3 4">
    <name type="scientific">Pseudolycoriella hygida</name>
    <dbReference type="NCBI Taxonomy" id="35572"/>
    <lineage>
        <taxon>Eukaryota</taxon>
        <taxon>Metazoa</taxon>
        <taxon>Ecdysozoa</taxon>
        <taxon>Arthropoda</taxon>
        <taxon>Hexapoda</taxon>
        <taxon>Insecta</taxon>
        <taxon>Pterygota</taxon>
        <taxon>Neoptera</taxon>
        <taxon>Endopterygota</taxon>
        <taxon>Diptera</taxon>
        <taxon>Nematocera</taxon>
        <taxon>Sciaroidea</taxon>
        <taxon>Sciaridae</taxon>
        <taxon>Pseudolycoriella</taxon>
    </lineage>
</organism>
<feature type="compositionally biased region" description="Low complexity" evidence="2">
    <location>
        <begin position="298"/>
        <end position="311"/>
    </location>
</feature>
<name>A0A9Q0S484_9DIPT</name>
<sequence>MTLVHGTAPKGLKQPFVPELRLLGCVEVDRVFALPLQKDTDLVAVPLNAKIKLQRAKNMDQLETFIEFSRFLEKAQRLLSDARDRLQIVDVKLNDKEKKEVKSNSRNVPTIISGLENSYVLRKSMSCDSTRSIHHSTKAPIADDYDDIDQIYDYVRGFAPLPKNLNRFEPIIEPPHSNKSIDNTKYQPDSGNYSLIKTNNDNSIESVNKKHIYYNGHNNNDDEKPIPPPIETIPGKKLPEKRQRPTLPKLYVKNNSHLKQMNGNSPGLINSNNNKDTLEPQSPLFHIRYKSLSSLQLTPDSTSTTPISIPSKCQDKSHQLTKSASTQCAREGTLDSSRSGGRTSGDSKLPEKKTRRLSRPRSLSNLVWELRPQKEKSKKKLYVHHYDHHQQGTLYL</sequence>
<keyword evidence="4" id="KW-1185">Reference proteome</keyword>
<feature type="region of interest" description="Disordered" evidence="2">
    <location>
        <begin position="216"/>
        <end position="280"/>
    </location>
</feature>
<evidence type="ECO:0000256" key="2">
    <source>
        <dbReference type="SAM" id="MobiDB-lite"/>
    </source>
</evidence>
<keyword evidence="1" id="KW-0175">Coiled coil</keyword>
<evidence type="ECO:0000256" key="1">
    <source>
        <dbReference type="SAM" id="Coils"/>
    </source>
</evidence>
<protein>
    <submittedName>
        <fullName evidence="3">Uncharacterized protein</fullName>
    </submittedName>
</protein>
<accession>A0A9Q0S484</accession>
<dbReference type="AlphaFoldDB" id="A0A9Q0S484"/>
<dbReference type="OrthoDB" id="6077228at2759"/>
<reference evidence="3" key="1">
    <citation type="submission" date="2022-07" db="EMBL/GenBank/DDBJ databases">
        <authorList>
            <person name="Trinca V."/>
            <person name="Uliana J.V.C."/>
            <person name="Torres T.T."/>
            <person name="Ward R.J."/>
            <person name="Monesi N."/>
        </authorList>
    </citation>
    <scope>NUCLEOTIDE SEQUENCE</scope>
    <source>
        <strain evidence="3">HSMRA1968</strain>
        <tissue evidence="3">Whole embryos</tissue>
    </source>
</reference>
<feature type="compositionally biased region" description="Polar residues" evidence="2">
    <location>
        <begin position="253"/>
        <end position="275"/>
    </location>
</feature>
<evidence type="ECO:0000313" key="4">
    <source>
        <dbReference type="Proteomes" id="UP001151699"/>
    </source>
</evidence>
<dbReference type="EMBL" id="WJQU01000002">
    <property type="protein sequence ID" value="KAJ6642895.1"/>
    <property type="molecule type" value="Genomic_DNA"/>
</dbReference>